<protein>
    <submittedName>
        <fullName evidence="9">Sugar ABC transporter permease</fullName>
    </submittedName>
</protein>
<dbReference type="InterPro" id="IPR050809">
    <property type="entry name" value="UgpAE/MalFG_permease"/>
</dbReference>
<accession>A0A172TPV8</accession>
<feature type="transmembrane region" description="Helical" evidence="7">
    <location>
        <begin position="144"/>
        <end position="167"/>
    </location>
</feature>
<dbReference type="Proteomes" id="UP000076927">
    <property type="component" value="Chromosome"/>
</dbReference>
<feature type="transmembrane region" description="Helical" evidence="7">
    <location>
        <begin position="253"/>
        <end position="274"/>
    </location>
</feature>
<dbReference type="InterPro" id="IPR000515">
    <property type="entry name" value="MetI-like"/>
</dbReference>
<dbReference type="CDD" id="cd06261">
    <property type="entry name" value="TM_PBP2"/>
    <property type="match status" value="1"/>
</dbReference>
<dbReference type="STRING" id="1178515.SY83_20970"/>
<gene>
    <name evidence="9" type="ORF">SY83_20970</name>
</gene>
<dbReference type="EMBL" id="CP011388">
    <property type="protein sequence ID" value="ANE49091.1"/>
    <property type="molecule type" value="Genomic_DNA"/>
</dbReference>
<evidence type="ECO:0000313" key="10">
    <source>
        <dbReference type="Proteomes" id="UP000076927"/>
    </source>
</evidence>
<evidence type="ECO:0000256" key="2">
    <source>
        <dbReference type="ARBA" id="ARBA00022448"/>
    </source>
</evidence>
<feature type="transmembrane region" description="Helical" evidence="7">
    <location>
        <begin position="97"/>
        <end position="117"/>
    </location>
</feature>
<dbReference type="PATRIC" id="fig|1178515.4.peg.4249"/>
<proteinExistence type="inferred from homology"/>
<evidence type="ECO:0000256" key="1">
    <source>
        <dbReference type="ARBA" id="ARBA00004651"/>
    </source>
</evidence>
<evidence type="ECO:0000256" key="4">
    <source>
        <dbReference type="ARBA" id="ARBA00022692"/>
    </source>
</evidence>
<feature type="transmembrane region" description="Helical" evidence="7">
    <location>
        <begin position="61"/>
        <end position="85"/>
    </location>
</feature>
<dbReference type="AlphaFoldDB" id="A0A172TPV8"/>
<dbReference type="PROSITE" id="PS50928">
    <property type="entry name" value="ABC_TM1"/>
    <property type="match status" value="1"/>
</dbReference>
<keyword evidence="3" id="KW-1003">Cell membrane</keyword>
<organism evidence="9 10">
    <name type="scientific">Paenibacillus swuensis</name>
    <dbReference type="NCBI Taxonomy" id="1178515"/>
    <lineage>
        <taxon>Bacteria</taxon>
        <taxon>Bacillati</taxon>
        <taxon>Bacillota</taxon>
        <taxon>Bacilli</taxon>
        <taxon>Bacillales</taxon>
        <taxon>Paenibacillaceae</taxon>
        <taxon>Paenibacillus</taxon>
    </lineage>
</organism>
<comment type="similarity">
    <text evidence="7">Belongs to the binding-protein-dependent transport system permease family.</text>
</comment>
<keyword evidence="6 7" id="KW-0472">Membrane</keyword>
<keyword evidence="5 7" id="KW-1133">Transmembrane helix</keyword>
<dbReference type="GO" id="GO:0005886">
    <property type="term" value="C:plasma membrane"/>
    <property type="evidence" value="ECO:0007669"/>
    <property type="project" value="UniProtKB-SubCell"/>
</dbReference>
<evidence type="ECO:0000256" key="7">
    <source>
        <dbReference type="RuleBase" id="RU363032"/>
    </source>
</evidence>
<evidence type="ECO:0000256" key="6">
    <source>
        <dbReference type="ARBA" id="ARBA00023136"/>
    </source>
</evidence>
<keyword evidence="2 7" id="KW-0813">Transport</keyword>
<evidence type="ECO:0000256" key="5">
    <source>
        <dbReference type="ARBA" id="ARBA00022989"/>
    </source>
</evidence>
<feature type="transmembrane region" description="Helical" evidence="7">
    <location>
        <begin position="6"/>
        <end position="24"/>
    </location>
</feature>
<feature type="domain" description="ABC transmembrane type-1" evidence="8">
    <location>
        <begin position="57"/>
        <end position="274"/>
    </location>
</feature>
<evidence type="ECO:0000256" key="3">
    <source>
        <dbReference type="ARBA" id="ARBA00022475"/>
    </source>
</evidence>
<dbReference type="GO" id="GO:0055085">
    <property type="term" value="P:transmembrane transport"/>
    <property type="evidence" value="ECO:0007669"/>
    <property type="project" value="InterPro"/>
</dbReference>
<dbReference type="Pfam" id="PF00528">
    <property type="entry name" value="BPD_transp_1"/>
    <property type="match status" value="1"/>
</dbReference>
<feature type="transmembrane region" description="Helical" evidence="7">
    <location>
        <begin position="187"/>
        <end position="209"/>
    </location>
</feature>
<keyword evidence="10" id="KW-1185">Reference proteome</keyword>
<reference evidence="9 10" key="1">
    <citation type="submission" date="2015-01" db="EMBL/GenBank/DDBJ databases">
        <title>Paenibacillus swuensis/DY6/whole genome sequencing.</title>
        <authorList>
            <person name="Kim M.K."/>
            <person name="Srinivasan S."/>
            <person name="Lee J.-J."/>
        </authorList>
    </citation>
    <scope>NUCLEOTIDE SEQUENCE [LARGE SCALE GENOMIC DNA]</scope>
    <source>
        <strain evidence="9 10">DY6</strain>
    </source>
</reference>
<comment type="subcellular location">
    <subcellularLocation>
        <location evidence="1 7">Cell membrane</location>
        <topology evidence="1 7">Multi-pass membrane protein</topology>
    </subcellularLocation>
</comment>
<dbReference type="PANTHER" id="PTHR43227">
    <property type="entry name" value="BLL4140 PROTEIN"/>
    <property type="match status" value="1"/>
</dbReference>
<dbReference type="KEGG" id="pswu:SY83_20970"/>
<dbReference type="PANTHER" id="PTHR43227:SF11">
    <property type="entry name" value="BLL4140 PROTEIN"/>
    <property type="match status" value="1"/>
</dbReference>
<sequence length="288" mass="32416">MVLPAVVFFFIFSYLPMAGMIIAFKSYSYTDGIFGSPWVGLANFEFLFESGKAWLITKNTVFFNVIFMVVNNFLEIVIAIILSELAGKYLKKFLQSAIFLPYFISWVVAGAIVYNLLNYEFGAVNTFLKSLGMGAIDVYNNPDYWVYILAFFSAWKIVGYGTVIYLATITGIDTEMHEAAKIDGATLFQRIIHIVIPYLIPTIIVLLLLKVSTIARGDFGMFYQLIGNNGVLFDKTDVIDTFAFRALLDLQEFGMSSAVGVYQSVLNFVIIILVNEAVKRYSRDNALF</sequence>
<dbReference type="SUPFAM" id="SSF161098">
    <property type="entry name" value="MetI-like"/>
    <property type="match status" value="1"/>
</dbReference>
<dbReference type="OrthoDB" id="9785836at2"/>
<evidence type="ECO:0000313" key="9">
    <source>
        <dbReference type="EMBL" id="ANE49091.1"/>
    </source>
</evidence>
<name>A0A172TPV8_9BACL</name>
<keyword evidence="4 7" id="KW-0812">Transmembrane</keyword>
<dbReference type="InterPro" id="IPR035906">
    <property type="entry name" value="MetI-like_sf"/>
</dbReference>
<dbReference type="Gene3D" id="1.10.3720.10">
    <property type="entry name" value="MetI-like"/>
    <property type="match status" value="1"/>
</dbReference>
<evidence type="ECO:0000259" key="8">
    <source>
        <dbReference type="PROSITE" id="PS50928"/>
    </source>
</evidence>